<dbReference type="KEGG" id="ccot:CCAX7_28090"/>
<organism evidence="1 2">
    <name type="scientific">Capsulimonas corticalis</name>
    <dbReference type="NCBI Taxonomy" id="2219043"/>
    <lineage>
        <taxon>Bacteria</taxon>
        <taxon>Bacillati</taxon>
        <taxon>Armatimonadota</taxon>
        <taxon>Armatimonadia</taxon>
        <taxon>Capsulimonadales</taxon>
        <taxon>Capsulimonadaceae</taxon>
        <taxon>Capsulimonas</taxon>
    </lineage>
</organism>
<reference evidence="1 2" key="1">
    <citation type="journal article" date="2019" name="Int. J. Syst. Evol. Microbiol.">
        <title>Capsulimonas corticalis gen. nov., sp. nov., an aerobic capsulated bacterium, of a novel bacterial order, Capsulimonadales ord. nov., of the class Armatimonadia of the phylum Armatimonadetes.</title>
        <authorList>
            <person name="Li J."/>
            <person name="Kudo C."/>
            <person name="Tonouchi A."/>
        </authorList>
    </citation>
    <scope>NUCLEOTIDE SEQUENCE [LARGE SCALE GENOMIC DNA]</scope>
    <source>
        <strain evidence="1 2">AX-7</strain>
    </source>
</reference>
<proteinExistence type="predicted"/>
<dbReference type="AlphaFoldDB" id="A0A402CTG1"/>
<name>A0A402CTG1_9BACT</name>
<dbReference type="RefSeq" id="WP_119320646.1">
    <property type="nucleotide sequence ID" value="NZ_AP025739.1"/>
</dbReference>
<dbReference type="Proteomes" id="UP000287394">
    <property type="component" value="Chromosome"/>
</dbReference>
<sequence>MDAAQIATILNVTLPDRRVLEDLSTKLQRLARSAHKSKEMGDEVWRSVPEGASLDIVTKAFYSEYYEGVGFATYKVLVAIGGLEQSEVGMHKAKYCFATLHYDDEAQLITVDFHRDFR</sequence>
<keyword evidence="2" id="KW-1185">Reference proteome</keyword>
<gene>
    <name evidence="1" type="ORF">CCAX7_28090</name>
</gene>
<evidence type="ECO:0000313" key="2">
    <source>
        <dbReference type="Proteomes" id="UP000287394"/>
    </source>
</evidence>
<accession>A0A402CTG1</accession>
<dbReference type="OrthoDB" id="9618803at2"/>
<dbReference type="EMBL" id="AP025739">
    <property type="protein sequence ID" value="BDI30758.1"/>
    <property type="molecule type" value="Genomic_DNA"/>
</dbReference>
<evidence type="ECO:0000313" key="1">
    <source>
        <dbReference type="EMBL" id="BDI30758.1"/>
    </source>
</evidence>
<protein>
    <submittedName>
        <fullName evidence="1">Uncharacterized protein</fullName>
    </submittedName>
</protein>